<dbReference type="Proteomes" id="UP000199322">
    <property type="component" value="Unassembled WGS sequence"/>
</dbReference>
<evidence type="ECO:0000313" key="3">
    <source>
        <dbReference type="EMBL" id="TGG87496.1"/>
    </source>
</evidence>
<dbReference type="EMBL" id="FMYV01000004">
    <property type="protein sequence ID" value="SDC50807.1"/>
    <property type="molecule type" value="Genomic_DNA"/>
</dbReference>
<dbReference type="Proteomes" id="UP000297288">
    <property type="component" value="Unassembled WGS sequence"/>
</dbReference>
<reference evidence="2 4" key="1">
    <citation type="submission" date="2016-10" db="EMBL/GenBank/DDBJ databases">
        <authorList>
            <person name="de Groot N.N."/>
        </authorList>
    </citation>
    <scope>NUCLEOTIDE SEQUENCE [LARGE SCALE GENOMIC DNA]</scope>
    <source>
        <strain evidence="2 4">WG14</strain>
    </source>
</reference>
<reference evidence="3 5" key="2">
    <citation type="submission" date="2019-04" db="EMBL/GenBank/DDBJ databases">
        <title>Draft genome sequence data and analysis of a Fermenting Bacterium, Geotoga petraea strain HO-Geo1, isolated from heavy-oil petroleum reservoir in Russia.</title>
        <authorList>
            <person name="Grouzdev D.S."/>
            <person name="Semenova E.M."/>
            <person name="Sokolova D.S."/>
            <person name="Tourova T.P."/>
            <person name="Poltaraus A.B."/>
            <person name="Nazina T.N."/>
        </authorList>
    </citation>
    <scope>NUCLEOTIDE SEQUENCE [LARGE SCALE GENOMIC DNA]</scope>
    <source>
        <strain evidence="3 5">HO-Geo1</strain>
    </source>
</reference>
<keyword evidence="1" id="KW-0812">Transmembrane</keyword>
<dbReference type="OrthoDB" id="48778at2"/>
<organism evidence="2 4">
    <name type="scientific">Geotoga petraea</name>
    <dbReference type="NCBI Taxonomy" id="28234"/>
    <lineage>
        <taxon>Bacteria</taxon>
        <taxon>Thermotogati</taxon>
        <taxon>Thermotogota</taxon>
        <taxon>Thermotogae</taxon>
        <taxon>Petrotogales</taxon>
        <taxon>Petrotogaceae</taxon>
        <taxon>Geotoga</taxon>
    </lineage>
</organism>
<keyword evidence="1" id="KW-0472">Membrane</keyword>
<feature type="transmembrane region" description="Helical" evidence="1">
    <location>
        <begin position="7"/>
        <end position="24"/>
    </location>
</feature>
<evidence type="ECO:0000256" key="1">
    <source>
        <dbReference type="SAM" id="Phobius"/>
    </source>
</evidence>
<accession>A0A1G6M620</accession>
<proteinExistence type="predicted"/>
<feature type="transmembrane region" description="Helical" evidence="1">
    <location>
        <begin position="39"/>
        <end position="57"/>
    </location>
</feature>
<protein>
    <submittedName>
        <fullName evidence="2">VanZ like family protein</fullName>
    </submittedName>
</protein>
<evidence type="ECO:0000313" key="2">
    <source>
        <dbReference type="EMBL" id="SDC50807.1"/>
    </source>
</evidence>
<keyword evidence="1" id="KW-1133">Transmembrane helix</keyword>
<dbReference type="STRING" id="28234.SAMN04488588_1243"/>
<sequence length="119" mass="14433">MTQRSFWKITFLTYIIVLIISTVIKPPFNYSSYYYEDKIIHLLSFFIASDLFSLAFYKKENKLRYFLLLLIFSMLPLGIEYIQTFSPYRVFSYDDMFFGYYGIIIGLVYFFVKRKAFKQ</sequence>
<dbReference type="EMBL" id="SRME01000004">
    <property type="protein sequence ID" value="TGG87496.1"/>
    <property type="molecule type" value="Genomic_DNA"/>
</dbReference>
<name>A0A1G6M620_9BACT</name>
<feature type="transmembrane region" description="Helical" evidence="1">
    <location>
        <begin position="96"/>
        <end position="112"/>
    </location>
</feature>
<evidence type="ECO:0000313" key="5">
    <source>
        <dbReference type="Proteomes" id="UP000297288"/>
    </source>
</evidence>
<dbReference type="RefSeq" id="WP_091403688.1">
    <property type="nucleotide sequence ID" value="NZ_FMYV01000004.1"/>
</dbReference>
<dbReference type="NCBIfam" id="NF037970">
    <property type="entry name" value="vanZ_1"/>
    <property type="match status" value="1"/>
</dbReference>
<feature type="transmembrane region" description="Helical" evidence="1">
    <location>
        <begin position="64"/>
        <end position="84"/>
    </location>
</feature>
<dbReference type="AlphaFoldDB" id="A0A1G6M620"/>
<dbReference type="PANTHER" id="PTHR28008:SF1">
    <property type="entry name" value="DOMAIN PROTEIN, PUTATIVE (AFU_ORTHOLOGUE AFUA_3G10980)-RELATED"/>
    <property type="match status" value="1"/>
</dbReference>
<gene>
    <name evidence="3" type="ORF">E4650_07055</name>
    <name evidence="2" type="ORF">SAMN04488588_1243</name>
</gene>
<dbReference type="PANTHER" id="PTHR28008">
    <property type="entry name" value="DOMAIN PROTEIN, PUTATIVE (AFU_ORTHOLOGUE AFUA_3G10980)-RELATED"/>
    <property type="match status" value="1"/>
</dbReference>
<evidence type="ECO:0000313" key="4">
    <source>
        <dbReference type="Proteomes" id="UP000199322"/>
    </source>
</evidence>
<keyword evidence="4" id="KW-1185">Reference proteome</keyword>